<dbReference type="InterPro" id="IPR011538">
    <property type="entry name" value="Nuo51_FMN-bd"/>
</dbReference>
<dbReference type="GO" id="GO:0046872">
    <property type="term" value="F:metal ion binding"/>
    <property type="evidence" value="ECO:0007669"/>
    <property type="project" value="UniProtKB-KW"/>
</dbReference>
<evidence type="ECO:0000313" key="9">
    <source>
        <dbReference type="EMBL" id="RCH41853.1"/>
    </source>
</evidence>
<proteinExistence type="predicted"/>
<dbReference type="Gene3D" id="3.10.20.600">
    <property type="match status" value="1"/>
</dbReference>
<dbReference type="EMBL" id="PSQG01000032">
    <property type="protein sequence ID" value="RCH41853.1"/>
    <property type="molecule type" value="Genomic_DNA"/>
</dbReference>
<evidence type="ECO:0000256" key="4">
    <source>
        <dbReference type="ARBA" id="ARBA00022737"/>
    </source>
</evidence>
<evidence type="ECO:0000256" key="5">
    <source>
        <dbReference type="ARBA" id="ARBA00022982"/>
    </source>
</evidence>
<evidence type="ECO:0000259" key="8">
    <source>
        <dbReference type="PROSITE" id="PS51379"/>
    </source>
</evidence>
<dbReference type="PANTHER" id="PTHR43034:SF2">
    <property type="entry name" value="ION-TRANSLOCATING OXIDOREDUCTASE COMPLEX SUBUNIT C"/>
    <property type="match status" value="1"/>
</dbReference>
<dbReference type="PROSITE" id="PS51379">
    <property type="entry name" value="4FE4S_FER_2"/>
    <property type="match status" value="1"/>
</dbReference>
<accession>A0A367FV69</accession>
<dbReference type="Gene3D" id="3.40.50.11540">
    <property type="entry name" value="NADH-ubiquinone oxidoreductase 51kDa subunit"/>
    <property type="match status" value="1"/>
</dbReference>
<keyword evidence="7" id="KW-0411">Iron-sulfur</keyword>
<dbReference type="SUPFAM" id="SSF142019">
    <property type="entry name" value="Nqo1 FMN-binding domain-like"/>
    <property type="match status" value="1"/>
</dbReference>
<keyword evidence="6" id="KW-0408">Iron</keyword>
<reference evidence="9 10" key="1">
    <citation type="submission" date="2018-02" db="EMBL/GenBank/DDBJ databases">
        <title>Complete genome sequencing of Faecalibacterium prausnitzii strains isolated from the human gut.</title>
        <authorList>
            <person name="Fitzgerald B.C."/>
            <person name="Shkoporov A.N."/>
            <person name="Ross P.R."/>
            <person name="Hill C."/>
        </authorList>
    </citation>
    <scope>NUCLEOTIDE SEQUENCE [LARGE SCALE GENOMIC DNA]</scope>
    <source>
        <strain evidence="9 10">APC942/31-1</strain>
    </source>
</reference>
<dbReference type="InterPro" id="IPR017896">
    <property type="entry name" value="4Fe4S_Fe-S-bd"/>
</dbReference>
<keyword evidence="5" id="KW-0249">Electron transport</keyword>
<dbReference type="InterPro" id="IPR037225">
    <property type="entry name" value="Nuo51_FMN-bd_sf"/>
</dbReference>
<dbReference type="SUPFAM" id="SSF142984">
    <property type="entry name" value="Nqo1 middle domain-like"/>
    <property type="match status" value="1"/>
</dbReference>
<feature type="domain" description="4Fe-4S ferredoxin-type" evidence="8">
    <location>
        <begin position="290"/>
        <end position="319"/>
    </location>
</feature>
<keyword evidence="3" id="KW-0479">Metal-binding</keyword>
<evidence type="ECO:0000256" key="3">
    <source>
        <dbReference type="ARBA" id="ARBA00022723"/>
    </source>
</evidence>
<dbReference type="GO" id="GO:0051539">
    <property type="term" value="F:4 iron, 4 sulfur cluster binding"/>
    <property type="evidence" value="ECO:0007669"/>
    <property type="project" value="UniProtKB-KW"/>
</dbReference>
<dbReference type="Pfam" id="PF13534">
    <property type="entry name" value="Fer4_17"/>
    <property type="match status" value="1"/>
</dbReference>
<dbReference type="PIRSF" id="PIRSF036408">
    <property type="entry name" value="PduS_prd"/>
    <property type="match status" value="1"/>
</dbReference>
<protein>
    <submittedName>
        <fullName evidence="9">NADH-quinone oxidoreductase subunit J</fullName>
    </submittedName>
</protein>
<dbReference type="InterPro" id="IPR010208">
    <property type="entry name" value="Ion_transpt_RnfC/RsxC"/>
</dbReference>
<evidence type="ECO:0000256" key="7">
    <source>
        <dbReference type="ARBA" id="ARBA00023014"/>
    </source>
</evidence>
<dbReference type="Pfam" id="PF10531">
    <property type="entry name" value="SLBB"/>
    <property type="match status" value="1"/>
</dbReference>
<organism evidence="9 10">
    <name type="scientific">Blautia obeum</name>
    <dbReference type="NCBI Taxonomy" id="40520"/>
    <lineage>
        <taxon>Bacteria</taxon>
        <taxon>Bacillati</taxon>
        <taxon>Bacillota</taxon>
        <taxon>Clostridia</taxon>
        <taxon>Lachnospirales</taxon>
        <taxon>Lachnospiraceae</taxon>
        <taxon>Blautia</taxon>
    </lineage>
</organism>
<dbReference type="Pfam" id="PF13375">
    <property type="entry name" value="RnfC_N"/>
    <property type="match status" value="1"/>
</dbReference>
<dbReference type="SUPFAM" id="SSF46548">
    <property type="entry name" value="alpha-helical ferredoxin"/>
    <property type="match status" value="1"/>
</dbReference>
<sequence>MDIKELQKIMQENGVVGAGGAGFPTYMKLTDKADTILMNCAECEPLLKLHRQLLEKHAYEIMKTFDMVAETVGALQAIIGIKKSYVQTINALNQHIEEFPRVKIHLLDEVYPMGDEVVLIYEATGRVVRPGGLPIEQGVAVFNVETLYNVYRAVEEHKPVTCKYVSVVAEVENPVTVKVPLGCTLEEVVAQAGGTTVKDPVYFVGGPMMGRIGNGSDPVTKTTNAILVLPKDHVIVMKKQRTSSIDLKRAASICCHCHTCTDLCPRHNLGHPIDPAMFMMAASNQDFRNVNPYINSAFCSSCGVCEMYACPQSLAPRTLLADMKGGLRKAGIRPPQGVQPKPVQESREYRKVPEERLMARLGLTKYDKDAPLQEELVNVSKVKVLLSQHIGAPAQAIVNVGDMVTEGQMIAQPAQGLSVGIHATISGKVTEVTDRHVVIARN</sequence>
<dbReference type="InterPro" id="IPR019554">
    <property type="entry name" value="Soluble_ligand-bd"/>
</dbReference>
<dbReference type="GO" id="GO:0009055">
    <property type="term" value="F:electron transfer activity"/>
    <property type="evidence" value="ECO:0007669"/>
    <property type="project" value="InterPro"/>
</dbReference>
<keyword evidence="4" id="KW-0677">Repeat</keyword>
<dbReference type="InterPro" id="IPR017054">
    <property type="entry name" value="PduS"/>
</dbReference>
<dbReference type="Proteomes" id="UP000253208">
    <property type="component" value="Unassembled WGS sequence"/>
</dbReference>
<gene>
    <name evidence="9" type="ORF">C4886_16345</name>
</gene>
<dbReference type="PANTHER" id="PTHR43034">
    <property type="entry name" value="ION-TRANSLOCATING OXIDOREDUCTASE COMPLEX SUBUNIT C"/>
    <property type="match status" value="1"/>
</dbReference>
<dbReference type="Pfam" id="PF01512">
    <property type="entry name" value="Complex1_51K"/>
    <property type="match status" value="1"/>
</dbReference>
<evidence type="ECO:0000313" key="10">
    <source>
        <dbReference type="Proteomes" id="UP000253208"/>
    </source>
</evidence>
<evidence type="ECO:0000256" key="6">
    <source>
        <dbReference type="ARBA" id="ARBA00023004"/>
    </source>
</evidence>
<evidence type="ECO:0000256" key="2">
    <source>
        <dbReference type="ARBA" id="ARBA00022485"/>
    </source>
</evidence>
<dbReference type="InterPro" id="IPR026902">
    <property type="entry name" value="RnfC_N"/>
</dbReference>
<evidence type="ECO:0000256" key="1">
    <source>
        <dbReference type="ARBA" id="ARBA00022448"/>
    </source>
</evidence>
<dbReference type="AlphaFoldDB" id="A0A367FV69"/>
<dbReference type="RefSeq" id="WP_114002789.1">
    <property type="nucleotide sequence ID" value="NZ_PSQG01000032.1"/>
</dbReference>
<comment type="caution">
    <text evidence="9">The sequence shown here is derived from an EMBL/GenBank/DDBJ whole genome shotgun (WGS) entry which is preliminary data.</text>
</comment>
<keyword evidence="1" id="KW-0813">Transport</keyword>
<keyword evidence="2" id="KW-0004">4Fe-4S</keyword>
<name>A0A367FV69_9FIRM</name>
<dbReference type="GO" id="GO:0016020">
    <property type="term" value="C:membrane"/>
    <property type="evidence" value="ECO:0007669"/>
    <property type="project" value="InterPro"/>
</dbReference>